<feature type="region of interest" description="Disordered" evidence="1">
    <location>
        <begin position="198"/>
        <end position="217"/>
    </location>
</feature>
<dbReference type="Proteomes" id="UP000190776">
    <property type="component" value="Unassembled WGS sequence"/>
</dbReference>
<evidence type="ECO:0000256" key="1">
    <source>
        <dbReference type="SAM" id="MobiDB-lite"/>
    </source>
</evidence>
<sequence>MSTSADAMCPPAQPADAATRPAKRVKLLTGAPHPASLSWDESALVDDWTPAVRHFLDRQFAGGGDAKEHGNEASKWRAISTSPDTHLRTGFTQERRDFLYAPTLAAAEPSISFGSLPSDEGTPSHKAASFTRTNRSSPPLQAEKEEEEEEEAARDDDFIEHSIAVHDDTRSSQLARDPSELDTTLNLDDDRSFNTTISSSFDSDDVDHSQSELPHDLPDACLPSRNIAALRDIPPAAHLQRIVPQTVVVNLLVGVIAILPPRAVRTRRGQWRDLVELLVGDETATGLKISFWFAHEEEGGGESQAGSSRRRRGGRRGTTEVLPKKKDPLREALGGLRVQDVVLIENVALDTFRDRVFGYSLRKSIQKNQTRVELLARGGVDRVSGLVGVVKVERVKDWVWRLVNPGGAGLQDGRGGAGAGAGARAQNADLPPDTQE</sequence>
<name>A0A1S8BGK2_9PEZI</name>
<proteinExistence type="predicted"/>
<feature type="region of interest" description="Disordered" evidence="1">
    <location>
        <begin position="299"/>
        <end position="323"/>
    </location>
</feature>
<feature type="compositionally biased region" description="Acidic residues" evidence="1">
    <location>
        <begin position="144"/>
        <end position="154"/>
    </location>
</feature>
<dbReference type="EMBL" id="MSZU01000080">
    <property type="protein sequence ID" value="OMP86438.1"/>
    <property type="molecule type" value="Genomic_DNA"/>
</dbReference>
<feature type="compositionally biased region" description="Polar residues" evidence="1">
    <location>
        <begin position="130"/>
        <end position="139"/>
    </location>
</feature>
<evidence type="ECO:0000313" key="3">
    <source>
        <dbReference type="Proteomes" id="UP000190776"/>
    </source>
</evidence>
<comment type="caution">
    <text evidence="2">The sequence shown here is derived from an EMBL/GenBank/DDBJ whole genome shotgun (WGS) entry which is preliminary data.</text>
</comment>
<feature type="compositionally biased region" description="Gly residues" evidence="1">
    <location>
        <begin position="410"/>
        <end position="421"/>
    </location>
</feature>
<feature type="compositionally biased region" description="Basic and acidic residues" evidence="1">
    <location>
        <begin position="155"/>
        <end position="170"/>
    </location>
</feature>
<dbReference type="AlphaFoldDB" id="A0A1S8BGK2"/>
<feature type="compositionally biased region" description="Basic and acidic residues" evidence="1">
    <location>
        <begin position="206"/>
        <end position="217"/>
    </location>
</feature>
<evidence type="ECO:0000313" key="2">
    <source>
        <dbReference type="EMBL" id="OMP86438.1"/>
    </source>
</evidence>
<feature type="region of interest" description="Disordered" evidence="1">
    <location>
        <begin position="1"/>
        <end position="21"/>
    </location>
</feature>
<feature type="region of interest" description="Disordered" evidence="1">
    <location>
        <begin position="410"/>
        <end position="436"/>
    </location>
</feature>
<feature type="region of interest" description="Disordered" evidence="1">
    <location>
        <begin position="111"/>
        <end position="189"/>
    </location>
</feature>
<gene>
    <name evidence="2" type="ORF">BK809_0003608</name>
</gene>
<protein>
    <submittedName>
        <fullName evidence="2">Uncharacterized protein</fullName>
    </submittedName>
</protein>
<reference evidence="2 3" key="1">
    <citation type="submission" date="2017-01" db="EMBL/GenBank/DDBJ databases">
        <title>Draft genome sequence of Diplodia seriata F98.1, a fungal species involved in grapevine trunk diseases.</title>
        <authorList>
            <person name="Robert-Siegwald G."/>
            <person name="Vallet J."/>
            <person name="Abou-Mansour E."/>
            <person name="Xu J."/>
            <person name="Rey P."/>
            <person name="Bertsch C."/>
            <person name="Rego C."/>
            <person name="Larignon P."/>
            <person name="Fontaine F."/>
            <person name="Lebrun M.-H."/>
        </authorList>
    </citation>
    <scope>NUCLEOTIDE SEQUENCE [LARGE SCALE GENOMIC DNA]</scope>
    <source>
        <strain evidence="2 3">F98.1</strain>
    </source>
</reference>
<organism evidence="2 3">
    <name type="scientific">Diplodia seriata</name>
    <dbReference type="NCBI Taxonomy" id="420778"/>
    <lineage>
        <taxon>Eukaryota</taxon>
        <taxon>Fungi</taxon>
        <taxon>Dikarya</taxon>
        <taxon>Ascomycota</taxon>
        <taxon>Pezizomycotina</taxon>
        <taxon>Dothideomycetes</taxon>
        <taxon>Dothideomycetes incertae sedis</taxon>
        <taxon>Botryosphaeriales</taxon>
        <taxon>Botryosphaeriaceae</taxon>
        <taxon>Diplodia</taxon>
    </lineage>
</organism>
<dbReference type="OrthoDB" id="5378679at2759"/>
<accession>A0A1S8BGK2</accession>